<organism evidence="2 3">
    <name type="scientific">Bartonella vinsonii</name>
    <name type="common">Rochalimaea vinsonii</name>
    <dbReference type="NCBI Taxonomy" id="33047"/>
    <lineage>
        <taxon>Bacteria</taxon>
        <taxon>Pseudomonadati</taxon>
        <taxon>Pseudomonadota</taxon>
        <taxon>Alphaproteobacteria</taxon>
        <taxon>Hyphomicrobiales</taxon>
        <taxon>Bartonellaceae</taxon>
        <taxon>Bartonella</taxon>
    </lineage>
</organism>
<evidence type="ECO:0000313" key="3">
    <source>
        <dbReference type="Proteomes" id="UP000274201"/>
    </source>
</evidence>
<dbReference type="Proteomes" id="UP000274201">
    <property type="component" value="Chromosome"/>
</dbReference>
<accession>A0A3S5AVF5</accession>
<dbReference type="Gene3D" id="1.10.287.130">
    <property type="match status" value="1"/>
</dbReference>
<dbReference type="RefSeq" id="WP_126603642.1">
    <property type="nucleotide sequence ID" value="NZ_LR134529.1"/>
</dbReference>
<evidence type="ECO:0000313" key="2">
    <source>
        <dbReference type="EMBL" id="VEJ45710.1"/>
    </source>
</evidence>
<name>A0A3S5AVF5_BARVI</name>
<dbReference type="NCBIfam" id="NF046018">
    <property type="entry name" value="HisPtaseChptBrucRhz"/>
    <property type="match status" value="1"/>
</dbReference>
<dbReference type="AlphaFoldDB" id="A0A3S5AVF5"/>
<dbReference type="OrthoDB" id="9803702at2"/>
<gene>
    <name evidence="2" type="ORF">NCTC12905_01377</name>
</gene>
<dbReference type="InterPro" id="IPR018762">
    <property type="entry name" value="ChpT_C"/>
</dbReference>
<protein>
    <submittedName>
        <fullName evidence="2">Uncharacterized protein conserved in bacteria</fullName>
    </submittedName>
</protein>
<proteinExistence type="predicted"/>
<evidence type="ECO:0000259" key="1">
    <source>
        <dbReference type="Pfam" id="PF10090"/>
    </source>
</evidence>
<dbReference type="Pfam" id="PF10090">
    <property type="entry name" value="HPTransfase"/>
    <property type="match status" value="1"/>
</dbReference>
<feature type="domain" description="Histidine phosphotransferase ChpT C-terminal" evidence="1">
    <location>
        <begin position="82"/>
        <end position="201"/>
    </location>
</feature>
<dbReference type="STRING" id="1094497.BVwin_10360"/>
<dbReference type="InterPro" id="IPR036890">
    <property type="entry name" value="HATPase_C_sf"/>
</dbReference>
<sequence length="213" mass="23608">MTLAVSLKPTDLAALLCSRICHDLISPVGAIQNAMELYDEGGAEEDALQLVRLSVSSASARLQFARLAFGFAGASGGQIDTRSAEQVAQQYMKEEKAILKWKAPSLLLPKNDVKLLLNLLLIANATVSREGEIVVMILQDEKKLSFRFEISGKILRIPSHFIALYKGDIQEEFVDAHAIQFYYTLLLAEITDMQINIEETEGCIILESVKEKH</sequence>
<reference evidence="2 3" key="1">
    <citation type="submission" date="2018-12" db="EMBL/GenBank/DDBJ databases">
        <authorList>
            <consortium name="Pathogen Informatics"/>
        </authorList>
    </citation>
    <scope>NUCLEOTIDE SEQUENCE [LARGE SCALE GENOMIC DNA]</scope>
    <source>
        <strain evidence="2 3">NCTC12905</strain>
    </source>
</reference>
<dbReference type="EMBL" id="LR134529">
    <property type="protein sequence ID" value="VEJ45710.1"/>
    <property type="molecule type" value="Genomic_DNA"/>
</dbReference>
<dbReference type="Gene3D" id="3.30.565.10">
    <property type="entry name" value="Histidine kinase-like ATPase, C-terminal domain"/>
    <property type="match status" value="1"/>
</dbReference>